<dbReference type="Proteomes" id="UP001176940">
    <property type="component" value="Unassembled WGS sequence"/>
</dbReference>
<dbReference type="PROSITE" id="PS50986">
    <property type="entry name" value="MANSC"/>
    <property type="match status" value="1"/>
</dbReference>
<evidence type="ECO:0000256" key="1">
    <source>
        <dbReference type="ARBA" id="ARBA00004370"/>
    </source>
</evidence>
<dbReference type="Pfam" id="PF07502">
    <property type="entry name" value="MANEC"/>
    <property type="match status" value="1"/>
</dbReference>
<feature type="compositionally biased region" description="Polar residues" evidence="5">
    <location>
        <begin position="286"/>
        <end position="296"/>
    </location>
</feature>
<keyword evidence="10" id="KW-1185">Reference proteome</keyword>
<evidence type="ECO:0000313" key="9">
    <source>
        <dbReference type="EMBL" id="CAJ0948310.1"/>
    </source>
</evidence>
<comment type="subcellular location">
    <subcellularLocation>
        <location evidence="1">Membrane</location>
    </subcellularLocation>
</comment>
<feature type="signal peptide" evidence="7">
    <location>
        <begin position="1"/>
        <end position="23"/>
    </location>
</feature>
<evidence type="ECO:0000256" key="4">
    <source>
        <dbReference type="ARBA" id="ARBA00023180"/>
    </source>
</evidence>
<name>A0ABN9LQX1_9NEOB</name>
<proteinExistence type="predicted"/>
<feature type="compositionally biased region" description="Basic and acidic residues" evidence="5">
    <location>
        <begin position="327"/>
        <end position="338"/>
    </location>
</feature>
<protein>
    <recommendedName>
        <fullName evidence="8">MANSC domain-containing protein</fullName>
    </recommendedName>
</protein>
<feature type="region of interest" description="Disordered" evidence="5">
    <location>
        <begin position="239"/>
        <end position="351"/>
    </location>
</feature>
<comment type="caution">
    <text evidence="9">The sequence shown here is derived from an EMBL/GenBank/DDBJ whole genome shotgun (WGS) entry which is preliminary data.</text>
</comment>
<dbReference type="SMART" id="SM00765">
    <property type="entry name" value="MANEC"/>
    <property type="match status" value="1"/>
</dbReference>
<keyword evidence="2 7" id="KW-0732">Signal</keyword>
<feature type="transmembrane region" description="Helical" evidence="6">
    <location>
        <begin position="366"/>
        <end position="386"/>
    </location>
</feature>
<evidence type="ECO:0000313" key="10">
    <source>
        <dbReference type="Proteomes" id="UP001176940"/>
    </source>
</evidence>
<keyword evidence="6" id="KW-0812">Transmembrane</keyword>
<evidence type="ECO:0000256" key="7">
    <source>
        <dbReference type="SAM" id="SignalP"/>
    </source>
</evidence>
<gene>
    <name evidence="9" type="ORF">RIMI_LOCUS12106511</name>
</gene>
<evidence type="ECO:0000256" key="5">
    <source>
        <dbReference type="SAM" id="MobiDB-lite"/>
    </source>
</evidence>
<reference evidence="9" key="1">
    <citation type="submission" date="2023-07" db="EMBL/GenBank/DDBJ databases">
        <authorList>
            <person name="Stuckert A."/>
        </authorList>
    </citation>
    <scope>NUCLEOTIDE SEQUENCE</scope>
</reference>
<dbReference type="PANTHER" id="PTHR46750">
    <property type="entry name" value="KUNITZ-TYPE PROTEASE INHIBITOR 1"/>
    <property type="match status" value="1"/>
</dbReference>
<sequence>MAVSVESVSLLLLSLLDVPWICCLPSALCPHTAFYHGCWIRRFPGIVLSFSGSEQRGARLLQRRPETSAQMCSRKCCHQDSCNVAVFYIETSAESGDCHLVHCPEPESCLLQLRERSILYTVTAGKSSAALIMGILLDLHGNHKEVANFSIYSSESATSSTRSQQREEVANSLLRRECSVLYTVTEVAVICLNFGRADDHRVSPLGVDPDLLVFDQLEQIDLNPRSSLKWERLNISRVPPTLGPSKEPQSLPTSPHDEPTATQPPPLQPPSPADSPLRSLAPTYSPPITAQDTTSVFPRGAEMPDQEAPPSSPPLDRPELQSPAHLDSSKQHVNETKGHGGRNQTYDGEIEDPTDTWASLWPLPTMIGSTVTLLCCCSGVLAFGCCRRRRRGRYRPWRAPRTAQGPSLLALCSRRRTDPRAPRWIIPVLK</sequence>
<dbReference type="EMBL" id="CAUEEQ010028279">
    <property type="protein sequence ID" value="CAJ0948310.1"/>
    <property type="molecule type" value="Genomic_DNA"/>
</dbReference>
<feature type="compositionally biased region" description="Pro residues" evidence="5">
    <location>
        <begin position="262"/>
        <end position="273"/>
    </location>
</feature>
<keyword evidence="3 6" id="KW-0472">Membrane</keyword>
<dbReference type="PANTHER" id="PTHR46750:SF2">
    <property type="entry name" value="MANSC DOMAIN-CONTAINING PROTEIN 4"/>
    <property type="match status" value="1"/>
</dbReference>
<feature type="non-terminal residue" evidence="9">
    <location>
        <position position="430"/>
    </location>
</feature>
<evidence type="ECO:0000259" key="8">
    <source>
        <dbReference type="PROSITE" id="PS50986"/>
    </source>
</evidence>
<feature type="chain" id="PRO_5047439670" description="MANSC domain-containing protein" evidence="7">
    <location>
        <begin position="24"/>
        <end position="430"/>
    </location>
</feature>
<dbReference type="InterPro" id="IPR011106">
    <property type="entry name" value="MANSC_N"/>
</dbReference>
<organism evidence="9 10">
    <name type="scientific">Ranitomeya imitator</name>
    <name type="common">mimic poison frog</name>
    <dbReference type="NCBI Taxonomy" id="111125"/>
    <lineage>
        <taxon>Eukaryota</taxon>
        <taxon>Metazoa</taxon>
        <taxon>Chordata</taxon>
        <taxon>Craniata</taxon>
        <taxon>Vertebrata</taxon>
        <taxon>Euteleostomi</taxon>
        <taxon>Amphibia</taxon>
        <taxon>Batrachia</taxon>
        <taxon>Anura</taxon>
        <taxon>Neobatrachia</taxon>
        <taxon>Hyloidea</taxon>
        <taxon>Dendrobatidae</taxon>
        <taxon>Dendrobatinae</taxon>
        <taxon>Ranitomeya</taxon>
    </lineage>
</organism>
<feature type="domain" description="MANSC" evidence="8">
    <location>
        <begin position="42"/>
        <end position="120"/>
    </location>
</feature>
<keyword evidence="6" id="KW-1133">Transmembrane helix</keyword>
<dbReference type="InterPro" id="IPR013980">
    <property type="entry name" value="MANSC_dom"/>
</dbReference>
<evidence type="ECO:0000256" key="2">
    <source>
        <dbReference type="ARBA" id="ARBA00022729"/>
    </source>
</evidence>
<evidence type="ECO:0000256" key="6">
    <source>
        <dbReference type="SAM" id="Phobius"/>
    </source>
</evidence>
<keyword evidence="4" id="KW-0325">Glycoprotein</keyword>
<accession>A0ABN9LQX1</accession>
<evidence type="ECO:0000256" key="3">
    <source>
        <dbReference type="ARBA" id="ARBA00023136"/>
    </source>
</evidence>